<evidence type="ECO:0000256" key="2">
    <source>
        <dbReference type="SAM" id="Phobius"/>
    </source>
</evidence>
<name>A0A418HKX0_STAGA</name>
<evidence type="ECO:0000313" key="4">
    <source>
        <dbReference type="EMBL" id="RIL41479.1"/>
    </source>
</evidence>
<keyword evidence="2" id="KW-0472">Membrane</keyword>
<feature type="compositionally biased region" description="Basic and acidic residues" evidence="1">
    <location>
        <begin position="153"/>
        <end position="164"/>
    </location>
</feature>
<feature type="transmembrane region" description="Helical" evidence="2">
    <location>
        <begin position="9"/>
        <end position="31"/>
    </location>
</feature>
<feature type="compositionally biased region" description="Polar residues" evidence="1">
    <location>
        <begin position="136"/>
        <end position="152"/>
    </location>
</feature>
<accession>A0A418HKX0</accession>
<feature type="transmembrane region" description="Helical" evidence="2">
    <location>
        <begin position="63"/>
        <end position="88"/>
    </location>
</feature>
<dbReference type="Pfam" id="PF13273">
    <property type="entry name" value="DUF4064"/>
    <property type="match status" value="1"/>
</dbReference>
<evidence type="ECO:0000259" key="3">
    <source>
        <dbReference type="Pfam" id="PF13273"/>
    </source>
</evidence>
<organism evidence="4 5">
    <name type="scientific">Staphylococcus gallinarum</name>
    <dbReference type="NCBI Taxonomy" id="1293"/>
    <lineage>
        <taxon>Bacteria</taxon>
        <taxon>Bacillati</taxon>
        <taxon>Bacillota</taxon>
        <taxon>Bacilli</taxon>
        <taxon>Bacillales</taxon>
        <taxon>Staphylococcaceae</taxon>
        <taxon>Staphylococcus</taxon>
    </lineage>
</organism>
<keyword evidence="2" id="KW-1133">Transmembrane helix</keyword>
<dbReference type="Proteomes" id="UP000283576">
    <property type="component" value="Unassembled WGS sequence"/>
</dbReference>
<feature type="domain" description="DUF4064" evidence="3">
    <location>
        <begin position="2"/>
        <end position="107"/>
    </location>
</feature>
<dbReference type="AlphaFoldDB" id="A0A418HKX0"/>
<comment type="caution">
    <text evidence="4">The sequence shown here is derived from an EMBL/GenBank/DDBJ whole genome shotgun (WGS) entry which is preliminary data.</text>
</comment>
<dbReference type="EMBL" id="QXRZ01000010">
    <property type="protein sequence ID" value="RIL41479.1"/>
    <property type="molecule type" value="Genomic_DNA"/>
</dbReference>
<evidence type="ECO:0000256" key="1">
    <source>
        <dbReference type="SAM" id="MobiDB-lite"/>
    </source>
</evidence>
<gene>
    <name evidence="4" type="ORF">BUZ01_12085</name>
</gene>
<feature type="region of interest" description="Disordered" evidence="1">
    <location>
        <begin position="136"/>
        <end position="164"/>
    </location>
</feature>
<dbReference type="RefSeq" id="WP_107527470.1">
    <property type="nucleotide sequence ID" value="NZ_JAIBNU010000002.1"/>
</dbReference>
<reference evidence="4 5" key="1">
    <citation type="journal article" date="2016" name="Front. Microbiol.">
        <title>Comprehensive Phylogenetic Analysis of Bovine Non-aureus Staphylococci Species Based on Whole-Genome Sequencing.</title>
        <authorList>
            <person name="Naushad S."/>
            <person name="Barkema H.W."/>
            <person name="Luby C."/>
            <person name="Condas L.A."/>
            <person name="Nobrega D.B."/>
            <person name="Carson D.A."/>
            <person name="De Buck J."/>
        </authorList>
    </citation>
    <scope>NUCLEOTIDE SEQUENCE [LARGE SCALE GENOMIC DNA]</scope>
    <source>
        <strain evidence="4 5">SNUC 1388</strain>
    </source>
</reference>
<proteinExistence type="predicted"/>
<protein>
    <submittedName>
        <fullName evidence="4">DUF4064 domain-containing protein</fullName>
    </submittedName>
</protein>
<feature type="transmembrane region" description="Helical" evidence="2">
    <location>
        <begin position="95"/>
        <end position="126"/>
    </location>
</feature>
<keyword evidence="2" id="KW-0812">Transmembrane</keyword>
<dbReference type="InterPro" id="IPR025273">
    <property type="entry name" value="DUF4064"/>
</dbReference>
<evidence type="ECO:0000313" key="5">
    <source>
        <dbReference type="Proteomes" id="UP000283576"/>
    </source>
</evidence>
<sequence>MKRTAEKILAWIGVALQIIGVIFIGFMFPLVGTDDFKQSAINAMQQEDPTITTTNANDGMNMLVGMLGIGLIYAIVVLIIALIGAILIGKKPKAAAILLIIAGVLSLLGNWINAILWIVAAIMLLVKKPKQPNHYNHTATTEDNSDLSSFESLNKKDSDNDYKY</sequence>